<reference evidence="6" key="1">
    <citation type="submission" date="2014-01" db="EMBL/GenBank/DDBJ databases">
        <title>The genome of the white-rot fungus Pycnoporus cinnabarinus: a basidiomycete model with a versatile arsenal for lignocellulosic biomass breakdown.</title>
        <authorList>
            <person name="Levasseur A."/>
            <person name="Lomascolo A."/>
            <person name="Ruiz-Duenas F.J."/>
            <person name="Uzan E."/>
            <person name="Piumi F."/>
            <person name="Kues U."/>
            <person name="Ram A.F.J."/>
            <person name="Murat C."/>
            <person name="Haon M."/>
            <person name="Benoit I."/>
            <person name="Arfi Y."/>
            <person name="Chevret D."/>
            <person name="Drula E."/>
            <person name="Kwon M.J."/>
            <person name="Gouret P."/>
            <person name="Lesage-Meessen L."/>
            <person name="Lombard V."/>
            <person name="Mariette J."/>
            <person name="Noirot C."/>
            <person name="Park J."/>
            <person name="Patyshakuliyeva A."/>
            <person name="Wieneger R.A.B."/>
            <person name="Wosten H.A.B."/>
            <person name="Martin F."/>
            <person name="Coutinho P.M."/>
            <person name="de Vries R."/>
            <person name="Martinez A.T."/>
            <person name="Klopp C."/>
            <person name="Pontarotti P."/>
            <person name="Henrissat B."/>
            <person name="Record E."/>
        </authorList>
    </citation>
    <scope>NUCLEOTIDE SEQUENCE [LARGE SCALE GENOMIC DNA]</scope>
    <source>
        <strain evidence="6">BRFM137</strain>
    </source>
</reference>
<evidence type="ECO:0000256" key="3">
    <source>
        <dbReference type="ARBA" id="ARBA00023002"/>
    </source>
</evidence>
<keyword evidence="3" id="KW-0560">Oxidoreductase</keyword>
<dbReference type="InterPro" id="IPR051911">
    <property type="entry name" value="SDR_oxidoreductase"/>
</dbReference>
<name>A0A060SDJ4_PYCCI</name>
<dbReference type="SUPFAM" id="SSF51735">
    <property type="entry name" value="NAD(P)-binding Rossmann-fold domains"/>
    <property type="match status" value="1"/>
</dbReference>
<dbReference type="PANTHER" id="PTHR43976">
    <property type="entry name" value="SHORT CHAIN DEHYDROGENASE"/>
    <property type="match status" value="1"/>
</dbReference>
<evidence type="ECO:0000313" key="7">
    <source>
        <dbReference type="Proteomes" id="UP000029665"/>
    </source>
</evidence>
<comment type="similarity">
    <text evidence="1 4">Belongs to the short-chain dehydrogenases/reductases (SDR) family.</text>
</comment>
<evidence type="ECO:0000256" key="4">
    <source>
        <dbReference type="RuleBase" id="RU000363"/>
    </source>
</evidence>
<dbReference type="STRING" id="5643.A0A060SDJ4"/>
<keyword evidence="2" id="KW-0521">NADP</keyword>
<keyword evidence="7" id="KW-1185">Reference proteome</keyword>
<dbReference type="PRINTS" id="PR00080">
    <property type="entry name" value="SDRFAMILY"/>
</dbReference>
<dbReference type="AlphaFoldDB" id="A0A060SDJ4"/>
<evidence type="ECO:0000256" key="5">
    <source>
        <dbReference type="SAM" id="MobiDB-lite"/>
    </source>
</evidence>
<organism evidence="6 7">
    <name type="scientific">Pycnoporus cinnabarinus</name>
    <name type="common">Cinnabar-red polypore</name>
    <name type="synonym">Trametes cinnabarina</name>
    <dbReference type="NCBI Taxonomy" id="5643"/>
    <lineage>
        <taxon>Eukaryota</taxon>
        <taxon>Fungi</taxon>
        <taxon>Dikarya</taxon>
        <taxon>Basidiomycota</taxon>
        <taxon>Agaricomycotina</taxon>
        <taxon>Agaricomycetes</taxon>
        <taxon>Polyporales</taxon>
        <taxon>Polyporaceae</taxon>
        <taxon>Trametes</taxon>
    </lineage>
</organism>
<gene>
    <name evidence="6" type="ORF">BN946_scf184970.g128</name>
</gene>
<dbReference type="Gene3D" id="3.40.50.720">
    <property type="entry name" value="NAD(P)-binding Rossmann-like Domain"/>
    <property type="match status" value="1"/>
</dbReference>
<dbReference type="InterPro" id="IPR020904">
    <property type="entry name" value="Sc_DH/Rdtase_CS"/>
</dbReference>
<dbReference type="OrthoDB" id="1274115at2759"/>
<dbReference type="GO" id="GO:0016491">
    <property type="term" value="F:oxidoreductase activity"/>
    <property type="evidence" value="ECO:0007669"/>
    <property type="project" value="UniProtKB-KW"/>
</dbReference>
<dbReference type="EMBL" id="CCBP010000111">
    <property type="protein sequence ID" value="CDO72276.1"/>
    <property type="molecule type" value="Genomic_DNA"/>
</dbReference>
<sequence>MSPSKVWFSATAGLGRALTELVLAKGDTAVATARGVSAIDDLKAQYPSDRLLVIKMDVTKPQEVADAFAEVKRTVGRLDVVFNSAASGAFGEVETVRDEDARAEIEVNFWGAWYVSRESVKFFREVNAPGVGGRLLQVSSMTGVIGSPGLGFYCASKFALEGLSEALAAELDPAWNIKVTLVEPDAYRTPGRRKVVWSPPHPSYSKSDLPASQLRAIWDSVNPTGDPAKAAKAFYEIASLADPPVHAPVGREQSRLSGKKRQISQPPSTSTSIYRRTWNSMNETLSYCVVRSYY</sequence>
<evidence type="ECO:0000256" key="1">
    <source>
        <dbReference type="ARBA" id="ARBA00006484"/>
    </source>
</evidence>
<accession>A0A060SDJ4</accession>
<comment type="caution">
    <text evidence="6">The sequence shown here is derived from an EMBL/GenBank/DDBJ whole genome shotgun (WGS) entry which is preliminary data.</text>
</comment>
<dbReference type="Proteomes" id="UP000029665">
    <property type="component" value="Unassembled WGS sequence"/>
</dbReference>
<evidence type="ECO:0000256" key="2">
    <source>
        <dbReference type="ARBA" id="ARBA00022857"/>
    </source>
</evidence>
<evidence type="ECO:0008006" key="8">
    <source>
        <dbReference type="Google" id="ProtNLM"/>
    </source>
</evidence>
<protein>
    <recommendedName>
        <fullName evidence="8">NAD(P)-binding protein</fullName>
    </recommendedName>
</protein>
<dbReference type="InterPro" id="IPR002347">
    <property type="entry name" value="SDR_fam"/>
</dbReference>
<evidence type="ECO:0000313" key="6">
    <source>
        <dbReference type="EMBL" id="CDO72276.1"/>
    </source>
</evidence>
<dbReference type="Pfam" id="PF00106">
    <property type="entry name" value="adh_short"/>
    <property type="match status" value="1"/>
</dbReference>
<dbReference type="PANTHER" id="PTHR43976:SF16">
    <property type="entry name" value="SHORT-CHAIN DEHYDROGENASE_REDUCTASE FAMILY PROTEIN"/>
    <property type="match status" value="1"/>
</dbReference>
<dbReference type="PRINTS" id="PR00081">
    <property type="entry name" value="GDHRDH"/>
</dbReference>
<dbReference type="HOGENOM" id="CLU_010194_2_9_1"/>
<dbReference type="PROSITE" id="PS00061">
    <property type="entry name" value="ADH_SHORT"/>
    <property type="match status" value="1"/>
</dbReference>
<proteinExistence type="inferred from homology"/>
<feature type="region of interest" description="Disordered" evidence="5">
    <location>
        <begin position="248"/>
        <end position="271"/>
    </location>
</feature>
<dbReference type="InterPro" id="IPR036291">
    <property type="entry name" value="NAD(P)-bd_dom_sf"/>
</dbReference>
<dbReference type="OMA" id="VDQYSAD"/>